<dbReference type="OrthoDB" id="8555652at2"/>
<dbReference type="InterPro" id="IPR026881">
    <property type="entry name" value="WYL_dom"/>
</dbReference>
<accession>A0A516Q265</accession>
<dbReference type="GO" id="GO:0003677">
    <property type="term" value="F:DNA binding"/>
    <property type="evidence" value="ECO:0007669"/>
    <property type="project" value="UniProtKB-KW"/>
</dbReference>
<dbReference type="RefSeq" id="WP_143987483.1">
    <property type="nucleotide sequence ID" value="NZ_CP041692.1"/>
</dbReference>
<dbReference type="InterPro" id="IPR013196">
    <property type="entry name" value="HTH_11"/>
</dbReference>
<organism evidence="5 6">
    <name type="scientific">Microlunatus elymi</name>
    <dbReference type="NCBI Taxonomy" id="2596828"/>
    <lineage>
        <taxon>Bacteria</taxon>
        <taxon>Bacillati</taxon>
        <taxon>Actinomycetota</taxon>
        <taxon>Actinomycetes</taxon>
        <taxon>Propionibacteriales</taxon>
        <taxon>Propionibacteriaceae</taxon>
        <taxon>Microlunatus</taxon>
    </lineage>
</organism>
<dbReference type="PROSITE" id="PS00894">
    <property type="entry name" value="HTH_DEOR_1"/>
    <property type="match status" value="1"/>
</dbReference>
<dbReference type="GO" id="GO:0003700">
    <property type="term" value="F:DNA-binding transcription factor activity"/>
    <property type="evidence" value="ECO:0007669"/>
    <property type="project" value="InterPro"/>
</dbReference>
<evidence type="ECO:0000259" key="4">
    <source>
        <dbReference type="PROSITE" id="PS51000"/>
    </source>
</evidence>
<evidence type="ECO:0000313" key="5">
    <source>
        <dbReference type="EMBL" id="QDP97525.1"/>
    </source>
</evidence>
<dbReference type="Pfam" id="PF13280">
    <property type="entry name" value="WYL"/>
    <property type="match status" value="1"/>
</dbReference>
<proteinExistence type="predicted"/>
<dbReference type="Proteomes" id="UP000319263">
    <property type="component" value="Chromosome"/>
</dbReference>
<reference evidence="5 6" key="1">
    <citation type="submission" date="2019-07" db="EMBL/GenBank/DDBJ databases">
        <title>Microlunatus dokdonensis sp. nov. isolated from the rhizospheric soil of the wild plant Elymus tsukushiensis.</title>
        <authorList>
            <person name="Ghim S.-Y."/>
            <person name="Hwang Y.-J."/>
            <person name="Son J.-S."/>
            <person name="Shin J.-H."/>
        </authorList>
    </citation>
    <scope>NUCLEOTIDE SEQUENCE [LARGE SCALE GENOMIC DNA]</scope>
    <source>
        <strain evidence="5 6">KUDC0627</strain>
    </source>
</reference>
<dbReference type="InterPro" id="IPR051534">
    <property type="entry name" value="CBASS_pafABC_assoc_protein"/>
</dbReference>
<dbReference type="PIRSF" id="PIRSF016838">
    <property type="entry name" value="PafC"/>
    <property type="match status" value="1"/>
</dbReference>
<sequence>MANTSSRTLRLLSLLQTHRYWSGVELADRLDVSVRTLRRDVDRLRELGYPVQADRGIGGGYQLAPGASLPPLVLDDDEAVALAVGLQSAANGSLTGIAEASVRALAKVVQVMPRALRRRVEAVGSVTVAPQWEAIPQTDPDVLVLLAQACRDDERIRFDYVARGGANSSRRVDPARLVPVGHRWYLVGYDLDRGDWRSFRLDRISDPAATGIRFGRREMPGGDAAAFVQAGLSRNTGTTTVRAELLAEAAVVRDLIGRWATVEPAGAGRCRVELSAESPEWAIFALGVSGAEVVSAEPAEFAGQIGDWARRLGALGV</sequence>
<protein>
    <submittedName>
        <fullName evidence="5">YafY family transcriptional regulator</fullName>
    </submittedName>
</protein>
<dbReference type="InterPro" id="IPR036390">
    <property type="entry name" value="WH_DNA-bd_sf"/>
</dbReference>
<dbReference type="InterPro" id="IPR036388">
    <property type="entry name" value="WH-like_DNA-bd_sf"/>
</dbReference>
<dbReference type="PANTHER" id="PTHR34580:SF3">
    <property type="entry name" value="PROTEIN PAFB"/>
    <property type="match status" value="1"/>
</dbReference>
<evidence type="ECO:0000256" key="3">
    <source>
        <dbReference type="ARBA" id="ARBA00023163"/>
    </source>
</evidence>
<keyword evidence="1" id="KW-0805">Transcription regulation</keyword>
<feature type="domain" description="HTH deoR-type" evidence="4">
    <location>
        <begin position="4"/>
        <end position="59"/>
    </location>
</feature>
<dbReference type="PROSITE" id="PS52050">
    <property type="entry name" value="WYL"/>
    <property type="match status" value="1"/>
</dbReference>
<name>A0A516Q265_9ACTN</name>
<evidence type="ECO:0000256" key="1">
    <source>
        <dbReference type="ARBA" id="ARBA00023015"/>
    </source>
</evidence>
<dbReference type="Pfam" id="PF08279">
    <property type="entry name" value="HTH_11"/>
    <property type="match status" value="1"/>
</dbReference>
<gene>
    <name evidence="5" type="ORF">FOE78_17825</name>
</gene>
<dbReference type="InterPro" id="IPR028349">
    <property type="entry name" value="PafC-like"/>
</dbReference>
<keyword evidence="2" id="KW-0238">DNA-binding</keyword>
<dbReference type="AlphaFoldDB" id="A0A516Q265"/>
<dbReference type="PANTHER" id="PTHR34580">
    <property type="match status" value="1"/>
</dbReference>
<dbReference type="Gene3D" id="1.10.10.10">
    <property type="entry name" value="Winged helix-like DNA-binding domain superfamily/Winged helix DNA-binding domain"/>
    <property type="match status" value="1"/>
</dbReference>
<dbReference type="PROSITE" id="PS51000">
    <property type="entry name" value="HTH_DEOR_2"/>
    <property type="match status" value="1"/>
</dbReference>
<keyword evidence="3" id="KW-0804">Transcription</keyword>
<evidence type="ECO:0000256" key="2">
    <source>
        <dbReference type="ARBA" id="ARBA00023125"/>
    </source>
</evidence>
<dbReference type="EMBL" id="CP041692">
    <property type="protein sequence ID" value="QDP97525.1"/>
    <property type="molecule type" value="Genomic_DNA"/>
</dbReference>
<evidence type="ECO:0000313" key="6">
    <source>
        <dbReference type="Proteomes" id="UP000319263"/>
    </source>
</evidence>
<dbReference type="InterPro" id="IPR001034">
    <property type="entry name" value="DeoR_HTH"/>
</dbReference>
<dbReference type="SUPFAM" id="SSF46785">
    <property type="entry name" value="Winged helix' DNA-binding domain"/>
    <property type="match status" value="1"/>
</dbReference>
<dbReference type="InterPro" id="IPR018356">
    <property type="entry name" value="Tscrpt_reg_HTH_DeoR_CS"/>
</dbReference>
<dbReference type="KEGG" id="mik:FOE78_17825"/>
<keyword evidence="6" id="KW-1185">Reference proteome</keyword>